<sequence length="611" mass="68977">MIVDFFRRGTGASSGPIDYLLGKNRDREHATVLQGDINEVAGLIDSSPYIKKYTAGCLSFYEHDLRPEQKQQIMDDFEKCLFPGMTKDQYRILWVEHQDKINLDTGETRLELNFLIPNVEVNSGKRLQPFYAAADLDRVECFKQITNHVHALYDPDDPANRQVTKVAKTLPTNASELKTALKTDVALAIAEEIIFDRQSLVKWLGDIGLEVTRQTPNSISIKHPDDAKARPIRLTGAVYEQNFRYTEESRRITAAASASYRAAATERYTASCERYDKMLAAKGEYHQQRYRPQSQRDPQSPERSYDSTIAADRAEHGKDQGATAAGHDSTIATATAADRAATSELAAIERLEPRHRTSSKYQENPYQIEYSLDFTSMYNAYQQYLSWVRQQEQIQRNTSKKGTFAADRISDSAENSGIQQNHNRFIQGERGQVDELGITAIKHYRAATAAVTERIAAIGSPELYNRAARAVRSELETVQRNSDKSNQAAGGDYQQAEKPTIARDFAIETTVRYTAAIAAAFSEVGRTVEYRAADYQSLATPNTDRNREAARTIDQTGDRENSFSRAISTRVEGFDTNPIHQAIKRLEEQRQQIQVEKKQDYGRDYDSPSPF</sequence>
<accession>A0A365PMH3</accession>
<feature type="region of interest" description="Disordered" evidence="1">
    <location>
        <begin position="283"/>
        <end position="306"/>
    </location>
</feature>
<feature type="region of interest" description="Disordered" evidence="1">
    <location>
        <begin position="475"/>
        <end position="496"/>
    </location>
</feature>
<feature type="region of interest" description="Disordered" evidence="1">
    <location>
        <begin position="542"/>
        <end position="562"/>
    </location>
</feature>
<evidence type="ECO:0000256" key="1">
    <source>
        <dbReference type="SAM" id="MobiDB-lite"/>
    </source>
</evidence>
<dbReference type="EMBL" id="QEWH01000007">
    <property type="protein sequence ID" value="RBA49947.1"/>
    <property type="molecule type" value="Genomic_DNA"/>
</dbReference>
<name>A0A365PMH3_ACIJU</name>
<gene>
    <name evidence="2" type="ORF">DC346_01320</name>
</gene>
<reference evidence="2 3" key="1">
    <citation type="submission" date="2018-04" db="EMBL/GenBank/DDBJ databases">
        <title>Acinetobacter junii Genome sequencing and assembly.</title>
        <authorList>
            <person name="Su J."/>
            <person name="Rensing C."/>
            <person name="Mazhar H.S."/>
        </authorList>
    </citation>
    <scope>NUCLEOTIDE SEQUENCE [LARGE SCALE GENOMIC DNA]</scope>
    <source>
        <strain evidence="2 3">SC22</strain>
    </source>
</reference>
<evidence type="ECO:0008006" key="4">
    <source>
        <dbReference type="Google" id="ProtNLM"/>
    </source>
</evidence>
<comment type="caution">
    <text evidence="2">The sequence shown here is derived from an EMBL/GenBank/DDBJ whole genome shotgun (WGS) entry which is preliminary data.</text>
</comment>
<evidence type="ECO:0000313" key="2">
    <source>
        <dbReference type="EMBL" id="RBA49947.1"/>
    </source>
</evidence>
<feature type="region of interest" description="Disordered" evidence="1">
    <location>
        <begin position="591"/>
        <end position="611"/>
    </location>
</feature>
<dbReference type="AlphaFoldDB" id="A0A365PMH3"/>
<evidence type="ECO:0000313" key="3">
    <source>
        <dbReference type="Proteomes" id="UP000253688"/>
    </source>
</evidence>
<protein>
    <recommendedName>
        <fullName evidence="4">Mobilization protein</fullName>
    </recommendedName>
</protein>
<feature type="compositionally biased region" description="Basic and acidic residues" evidence="1">
    <location>
        <begin position="544"/>
        <end position="562"/>
    </location>
</feature>
<proteinExistence type="predicted"/>
<dbReference type="Proteomes" id="UP000253688">
    <property type="component" value="Unassembled WGS sequence"/>
</dbReference>
<organism evidence="2 3">
    <name type="scientific">Acinetobacter junii</name>
    <dbReference type="NCBI Taxonomy" id="40215"/>
    <lineage>
        <taxon>Bacteria</taxon>
        <taxon>Pseudomonadati</taxon>
        <taxon>Pseudomonadota</taxon>
        <taxon>Gammaproteobacteria</taxon>
        <taxon>Moraxellales</taxon>
        <taxon>Moraxellaceae</taxon>
        <taxon>Acinetobacter</taxon>
    </lineage>
</organism>